<evidence type="ECO:0000256" key="4">
    <source>
        <dbReference type="ARBA" id="ARBA00013007"/>
    </source>
</evidence>
<proteinExistence type="inferred from homology"/>
<name>A0A1X7TJC4_AMPQE</name>
<dbReference type="GO" id="GO:0000050">
    <property type="term" value="P:urea cycle"/>
    <property type="evidence" value="ECO:0007669"/>
    <property type="project" value="UniProtKB-UniPathway"/>
</dbReference>
<feature type="domain" description="Aspartate/ornithine carbamoyltransferase Asp/Orn-binding" evidence="7">
    <location>
        <begin position="39"/>
        <end position="192"/>
    </location>
</feature>
<dbReference type="InterPro" id="IPR002292">
    <property type="entry name" value="Orn/put_carbamltrans"/>
</dbReference>
<dbReference type="InterPro" id="IPR036901">
    <property type="entry name" value="Asp/Orn_carbamoylTrfase_sf"/>
</dbReference>
<keyword evidence="5 6" id="KW-0808">Transferase</keyword>
<dbReference type="InParanoid" id="A0A1X7TJC4"/>
<dbReference type="PRINTS" id="PR00100">
    <property type="entry name" value="AOTCASE"/>
</dbReference>
<dbReference type="InterPro" id="IPR006131">
    <property type="entry name" value="Asp_carbamoyltransf_Asp/Orn-bd"/>
</dbReference>
<evidence type="ECO:0000256" key="3">
    <source>
        <dbReference type="ARBA" id="ARBA00011233"/>
    </source>
</evidence>
<evidence type="ECO:0000259" key="7">
    <source>
        <dbReference type="Pfam" id="PF00185"/>
    </source>
</evidence>
<dbReference type="Pfam" id="PF02729">
    <property type="entry name" value="OTCace_N"/>
    <property type="match status" value="1"/>
</dbReference>
<sequence length="202" mass="22800">MADAATVPVINGCCNRYHPCQALADILTIAEDRGGDPSGARLVYIGVYNNVVNSLVSICEAFDIHLTLICPLRDDSVIDRQSRRRLLEKGLLEESLDAKEALRRAHYVYTDTWLDMEFFNDPAYADEKERRISLMLPYQLNSALLAMSQAKVMHDMPMHLGYEITEEVADSERSIIYEQSENRLHAQNAILIELSNPGRSIA</sequence>
<evidence type="ECO:0000256" key="1">
    <source>
        <dbReference type="ARBA" id="ARBA00004695"/>
    </source>
</evidence>
<dbReference type="EC" id="2.1.3.3" evidence="4"/>
<dbReference type="GO" id="GO:0019240">
    <property type="term" value="P:citrulline biosynthetic process"/>
    <property type="evidence" value="ECO:0007669"/>
    <property type="project" value="TreeGrafter"/>
</dbReference>
<dbReference type="eggNOG" id="KOG1504">
    <property type="taxonomic scope" value="Eukaryota"/>
</dbReference>
<dbReference type="InterPro" id="IPR006130">
    <property type="entry name" value="Asp/Orn_carbamoylTrfase"/>
</dbReference>
<dbReference type="UniPathway" id="UPA00158">
    <property type="reaction ID" value="UER00271"/>
</dbReference>
<dbReference type="PANTHER" id="PTHR45753">
    <property type="entry name" value="ORNITHINE CARBAMOYLTRANSFERASE, MITOCHONDRIAL"/>
    <property type="match status" value="1"/>
</dbReference>
<dbReference type="SUPFAM" id="SSF53671">
    <property type="entry name" value="Aspartate/ornithine carbamoyltransferase"/>
    <property type="match status" value="1"/>
</dbReference>
<reference evidence="9" key="1">
    <citation type="submission" date="2017-05" db="UniProtKB">
        <authorList>
            <consortium name="EnsemblMetazoa"/>
        </authorList>
    </citation>
    <scope>IDENTIFICATION</scope>
</reference>
<evidence type="ECO:0000259" key="8">
    <source>
        <dbReference type="Pfam" id="PF02729"/>
    </source>
</evidence>
<evidence type="ECO:0000313" key="9">
    <source>
        <dbReference type="EnsemblMetazoa" id="Aqu2.1.14902_001"/>
    </source>
</evidence>
<dbReference type="Gene3D" id="3.40.50.1370">
    <property type="entry name" value="Aspartate/ornithine carbamoyltransferase"/>
    <property type="match status" value="2"/>
</dbReference>
<dbReference type="GO" id="GO:0004585">
    <property type="term" value="F:ornithine carbamoyltransferase activity"/>
    <property type="evidence" value="ECO:0007669"/>
    <property type="project" value="UniProtKB-EC"/>
</dbReference>
<evidence type="ECO:0000256" key="6">
    <source>
        <dbReference type="RuleBase" id="RU003634"/>
    </source>
</evidence>
<dbReference type="AlphaFoldDB" id="A0A1X7TJC4"/>
<comment type="pathway">
    <text evidence="1">Nitrogen metabolism; urea cycle; L-citrulline from L-ornithine and carbamoyl phosphate: step 1/1.</text>
</comment>
<accession>A0A1X7TJC4</accession>
<comment type="similarity">
    <text evidence="2">Belongs to the aspartate/ornithine carbamoyltransferase superfamily. OTCase family.</text>
</comment>
<dbReference type="GO" id="GO:0042450">
    <property type="term" value="P:L-arginine biosynthetic process via ornithine"/>
    <property type="evidence" value="ECO:0007669"/>
    <property type="project" value="TreeGrafter"/>
</dbReference>
<dbReference type="Pfam" id="PF00185">
    <property type="entry name" value="OTCace"/>
    <property type="match status" value="1"/>
</dbReference>
<organism evidence="9">
    <name type="scientific">Amphimedon queenslandica</name>
    <name type="common">Sponge</name>
    <dbReference type="NCBI Taxonomy" id="400682"/>
    <lineage>
        <taxon>Eukaryota</taxon>
        <taxon>Metazoa</taxon>
        <taxon>Porifera</taxon>
        <taxon>Demospongiae</taxon>
        <taxon>Heteroscleromorpha</taxon>
        <taxon>Haplosclerida</taxon>
        <taxon>Niphatidae</taxon>
        <taxon>Amphimedon</taxon>
    </lineage>
</organism>
<protein>
    <recommendedName>
        <fullName evidence="4">ornithine carbamoyltransferase</fullName>
        <ecNumber evidence="4">2.1.3.3</ecNumber>
    </recommendedName>
</protein>
<evidence type="ECO:0000256" key="2">
    <source>
        <dbReference type="ARBA" id="ARBA00007805"/>
    </source>
</evidence>
<dbReference type="STRING" id="400682.A0A1X7TJC4"/>
<dbReference type="EnsemblMetazoa" id="Aqu2.1.14902_001">
    <property type="protein sequence ID" value="Aqu2.1.14902_001"/>
    <property type="gene ID" value="Aqu2.1.14902"/>
</dbReference>
<dbReference type="GO" id="GO:0016597">
    <property type="term" value="F:amino acid binding"/>
    <property type="evidence" value="ECO:0007669"/>
    <property type="project" value="InterPro"/>
</dbReference>
<dbReference type="InterPro" id="IPR006132">
    <property type="entry name" value="Asp/Orn_carbamoyltranf_P-bd"/>
</dbReference>
<dbReference type="PANTHER" id="PTHR45753:SF3">
    <property type="entry name" value="ORNITHINE TRANSCARBAMYLASE, MITOCHONDRIAL"/>
    <property type="match status" value="1"/>
</dbReference>
<comment type="subunit">
    <text evidence="3">Homotrimer.</text>
</comment>
<feature type="domain" description="Aspartate/ornithine carbamoyltransferase carbamoyl-P binding" evidence="8">
    <location>
        <begin position="2"/>
        <end position="31"/>
    </location>
</feature>
<dbReference type="FunCoup" id="A0A1X7TJC4">
    <property type="interactions" value="52"/>
</dbReference>
<evidence type="ECO:0000256" key="5">
    <source>
        <dbReference type="ARBA" id="ARBA00022679"/>
    </source>
</evidence>
<dbReference type="PRINTS" id="PR00102">
    <property type="entry name" value="OTCASE"/>
</dbReference>
<dbReference type="OMA" id="CISHKHF"/>